<dbReference type="SUPFAM" id="SSF52200">
    <property type="entry name" value="Toll/Interleukin receptor TIR domain"/>
    <property type="match status" value="1"/>
</dbReference>
<feature type="compositionally biased region" description="Low complexity" evidence="1">
    <location>
        <begin position="177"/>
        <end position="189"/>
    </location>
</feature>
<organism evidence="3 4">
    <name type="scientific">Saccharothrix xinjiangensis</name>
    <dbReference type="NCBI Taxonomy" id="204798"/>
    <lineage>
        <taxon>Bacteria</taxon>
        <taxon>Bacillati</taxon>
        <taxon>Actinomycetota</taxon>
        <taxon>Actinomycetes</taxon>
        <taxon>Pseudonocardiales</taxon>
        <taxon>Pseudonocardiaceae</taxon>
        <taxon>Saccharothrix</taxon>
    </lineage>
</organism>
<sequence>MTGTSPRRVFISYAHESDRHAELVRRLWVFLRECGIDVRLDRETASRRTDWALWMADQIRSADHVLVIASTEYRRRAEGRSGPADGRGAQWEARLIRDAFYADQRALDRFLPVVLPGESTAGVPDFLAPATSTVYAVSDFTVPGAEALLRVLLDQPWEAPPALGTPPLLPRRDDAPRPAAATGPGPAARDLTGPDLAPDPVVSATYPFLRSPTSACLGLWTSPDGARPATADNDRRVWFYDVDRPVLLSRVRADSGFWTGGGAPHVALPPGAVAVTGCGRVLKFHALPAGALAHEVRVPAEITGLAPLPGADLVAVATADDAGLTAWSVASCAPVAAPWSPPGAPVTAVAASGDGTALFFARGPLVTRLDRASGARRDWTAAGPVTRLATSWDGDRFATSTGGRGRAGHYQLWRADRRDPHRTSPHAAYYPSVALDPSGSLVALNRDHAMHVIRFTDQAILGVPDGREGHVAFAAGGRDLVVADNPNFAAPGIRRLALRRAVP</sequence>
<feature type="region of interest" description="Disordered" evidence="1">
    <location>
        <begin position="162"/>
        <end position="196"/>
    </location>
</feature>
<dbReference type="Pfam" id="PF08357">
    <property type="entry name" value="SEFIR"/>
    <property type="match status" value="1"/>
</dbReference>
<dbReference type="InterPro" id="IPR013568">
    <property type="entry name" value="SEFIR_dom"/>
</dbReference>
<keyword evidence="4" id="KW-1185">Reference proteome</keyword>
<gene>
    <name evidence="3" type="ORF">ACFPFM_08105</name>
</gene>
<evidence type="ECO:0000313" key="4">
    <source>
        <dbReference type="Proteomes" id="UP001595833"/>
    </source>
</evidence>
<dbReference type="Gene3D" id="3.40.50.11530">
    <property type="match status" value="1"/>
</dbReference>
<dbReference type="Proteomes" id="UP001595833">
    <property type="component" value="Unassembled WGS sequence"/>
</dbReference>
<proteinExistence type="predicted"/>
<dbReference type="InterPro" id="IPR015943">
    <property type="entry name" value="WD40/YVTN_repeat-like_dom_sf"/>
</dbReference>
<dbReference type="Gene3D" id="2.130.10.10">
    <property type="entry name" value="YVTN repeat-like/Quinoprotein amine dehydrogenase"/>
    <property type="match status" value="1"/>
</dbReference>
<name>A0ABV9XTP7_9PSEU</name>
<protein>
    <submittedName>
        <fullName evidence="3">SEFIR domain-containing protein</fullName>
    </submittedName>
</protein>
<dbReference type="PROSITE" id="PS51534">
    <property type="entry name" value="SEFIR"/>
    <property type="match status" value="1"/>
</dbReference>
<evidence type="ECO:0000313" key="3">
    <source>
        <dbReference type="EMBL" id="MFC5053720.1"/>
    </source>
</evidence>
<evidence type="ECO:0000256" key="1">
    <source>
        <dbReference type="SAM" id="MobiDB-lite"/>
    </source>
</evidence>
<dbReference type="InterPro" id="IPR035897">
    <property type="entry name" value="Toll_tir_struct_dom_sf"/>
</dbReference>
<dbReference type="RefSeq" id="WP_344036583.1">
    <property type="nucleotide sequence ID" value="NZ_BAAAKE010000005.1"/>
</dbReference>
<dbReference type="EMBL" id="JBHSJB010000007">
    <property type="protein sequence ID" value="MFC5053720.1"/>
    <property type="molecule type" value="Genomic_DNA"/>
</dbReference>
<comment type="caution">
    <text evidence="3">The sequence shown here is derived from an EMBL/GenBank/DDBJ whole genome shotgun (WGS) entry which is preliminary data.</text>
</comment>
<feature type="domain" description="SEFIR" evidence="2">
    <location>
        <begin position="6"/>
        <end position="144"/>
    </location>
</feature>
<accession>A0ABV9XTP7</accession>
<reference evidence="4" key="1">
    <citation type="journal article" date="2019" name="Int. J. Syst. Evol. Microbiol.">
        <title>The Global Catalogue of Microorganisms (GCM) 10K type strain sequencing project: providing services to taxonomists for standard genome sequencing and annotation.</title>
        <authorList>
            <consortium name="The Broad Institute Genomics Platform"/>
            <consortium name="The Broad Institute Genome Sequencing Center for Infectious Disease"/>
            <person name="Wu L."/>
            <person name="Ma J."/>
        </authorList>
    </citation>
    <scope>NUCLEOTIDE SEQUENCE [LARGE SCALE GENOMIC DNA]</scope>
    <source>
        <strain evidence="4">KCTC 12848</strain>
    </source>
</reference>
<dbReference type="SUPFAM" id="SSF82171">
    <property type="entry name" value="DPP6 N-terminal domain-like"/>
    <property type="match status" value="1"/>
</dbReference>
<evidence type="ECO:0000259" key="2">
    <source>
        <dbReference type="PROSITE" id="PS51534"/>
    </source>
</evidence>